<dbReference type="RefSeq" id="WP_088604445.1">
    <property type="nucleotide sequence ID" value="NZ_NJIH01000009.1"/>
</dbReference>
<comment type="caution">
    <text evidence="5">The sequence shown here is derived from an EMBL/GenBank/DDBJ whole genome shotgun (WGS) entry which is preliminary data.</text>
</comment>
<dbReference type="Pfam" id="PF08220">
    <property type="entry name" value="HTH_DeoR"/>
    <property type="match status" value="1"/>
</dbReference>
<dbReference type="PANTHER" id="PTHR30363">
    <property type="entry name" value="HTH-TYPE TRANSCRIPTIONAL REGULATOR SRLR-RELATED"/>
    <property type="match status" value="1"/>
</dbReference>
<protein>
    <submittedName>
        <fullName evidence="5">DeoR family transcriptional regulator</fullName>
    </submittedName>
</protein>
<dbReference type="InterPro" id="IPR036390">
    <property type="entry name" value="WH_DNA-bd_sf"/>
</dbReference>
<evidence type="ECO:0000313" key="6">
    <source>
        <dbReference type="Proteomes" id="UP000214603"/>
    </source>
</evidence>
<dbReference type="SMART" id="SM00420">
    <property type="entry name" value="HTH_DEOR"/>
    <property type="match status" value="1"/>
</dbReference>
<dbReference type="InterPro" id="IPR050313">
    <property type="entry name" value="Carb_Metab_HTH_regulators"/>
</dbReference>
<dbReference type="InterPro" id="IPR014036">
    <property type="entry name" value="DeoR-like_C"/>
</dbReference>
<dbReference type="AlphaFoldDB" id="A0A225MD00"/>
<proteinExistence type="predicted"/>
<dbReference type="PANTHER" id="PTHR30363:SF44">
    <property type="entry name" value="AGA OPERON TRANSCRIPTIONAL REPRESSOR-RELATED"/>
    <property type="match status" value="1"/>
</dbReference>
<evidence type="ECO:0000256" key="2">
    <source>
        <dbReference type="ARBA" id="ARBA00023125"/>
    </source>
</evidence>
<dbReference type="InterPro" id="IPR036388">
    <property type="entry name" value="WH-like_DNA-bd_sf"/>
</dbReference>
<feature type="domain" description="HTH deoR-type" evidence="4">
    <location>
        <begin position="3"/>
        <end position="58"/>
    </location>
</feature>
<dbReference type="InterPro" id="IPR037171">
    <property type="entry name" value="NagB/RpiA_transferase-like"/>
</dbReference>
<dbReference type="Pfam" id="PF00455">
    <property type="entry name" value="DeoRC"/>
    <property type="match status" value="1"/>
</dbReference>
<gene>
    <name evidence="5" type="ORF">CEY11_16120</name>
</gene>
<dbReference type="Proteomes" id="UP000214603">
    <property type="component" value="Unassembled WGS sequence"/>
</dbReference>
<dbReference type="PRINTS" id="PR00037">
    <property type="entry name" value="HTHLACR"/>
</dbReference>
<keyword evidence="3" id="KW-0804">Transcription</keyword>
<dbReference type="GO" id="GO:0003700">
    <property type="term" value="F:DNA-binding transcription factor activity"/>
    <property type="evidence" value="ECO:0007669"/>
    <property type="project" value="InterPro"/>
</dbReference>
<dbReference type="PROSITE" id="PS51000">
    <property type="entry name" value="HTH_DEOR_2"/>
    <property type="match status" value="1"/>
</dbReference>
<keyword evidence="6" id="KW-1185">Reference proteome</keyword>
<dbReference type="SUPFAM" id="SSF100950">
    <property type="entry name" value="NagB/RpiA/CoA transferase-like"/>
    <property type="match status" value="1"/>
</dbReference>
<evidence type="ECO:0000256" key="1">
    <source>
        <dbReference type="ARBA" id="ARBA00023015"/>
    </source>
</evidence>
<dbReference type="Gene3D" id="1.10.10.10">
    <property type="entry name" value="Winged helix-like DNA-binding domain superfamily/Winged helix DNA-binding domain"/>
    <property type="match status" value="1"/>
</dbReference>
<keyword evidence="2" id="KW-0238">DNA-binding</keyword>
<dbReference type="InterPro" id="IPR018356">
    <property type="entry name" value="Tscrpt_reg_HTH_DeoR_CS"/>
</dbReference>
<accession>A0A225MD00</accession>
<dbReference type="GO" id="GO:0003677">
    <property type="term" value="F:DNA binding"/>
    <property type="evidence" value="ECO:0007669"/>
    <property type="project" value="UniProtKB-KW"/>
</dbReference>
<keyword evidence="1" id="KW-0805">Transcription regulation</keyword>
<name>A0A225MD00_9BURK</name>
<dbReference type="SMART" id="SM01134">
    <property type="entry name" value="DeoRC"/>
    <property type="match status" value="1"/>
</dbReference>
<dbReference type="PROSITE" id="PS00894">
    <property type="entry name" value="HTH_DEOR_1"/>
    <property type="match status" value="1"/>
</dbReference>
<evidence type="ECO:0000313" key="5">
    <source>
        <dbReference type="EMBL" id="OWT57441.1"/>
    </source>
</evidence>
<organism evidence="5 6">
    <name type="scientific">Candidimonas nitroreducens</name>
    <dbReference type="NCBI Taxonomy" id="683354"/>
    <lineage>
        <taxon>Bacteria</taxon>
        <taxon>Pseudomonadati</taxon>
        <taxon>Pseudomonadota</taxon>
        <taxon>Betaproteobacteria</taxon>
        <taxon>Burkholderiales</taxon>
        <taxon>Alcaligenaceae</taxon>
        <taxon>Candidimonas</taxon>
    </lineage>
</organism>
<evidence type="ECO:0000259" key="4">
    <source>
        <dbReference type="PROSITE" id="PS51000"/>
    </source>
</evidence>
<sequence length="252" mass="27216">MWAKDRHHRILSLLATREQVSVANLCEEFGVSRETLRRDIVQLESQGRLRRVHGGFTRAEDAEPAFKNRVSANSEAKRRIGAAAARLVEPGMLISVDAGTTTLAFAQFLASVLGVKILTNSLGLAATVHEGGASDVILLGGRLGSDVPGTYGEITNSQLRRFRPQIAFFSPVAINPNEGAMNFDLEEADLASTMCENAERVVVLADHSKLGNFSRIQVCACDRISTLITDKKAPQACTAQLMEAGVGDIIRV</sequence>
<dbReference type="InterPro" id="IPR001034">
    <property type="entry name" value="DeoR_HTH"/>
</dbReference>
<evidence type="ECO:0000256" key="3">
    <source>
        <dbReference type="ARBA" id="ARBA00023163"/>
    </source>
</evidence>
<dbReference type="OrthoDB" id="9814815at2"/>
<dbReference type="EMBL" id="NJIH01000009">
    <property type="protein sequence ID" value="OWT57441.1"/>
    <property type="molecule type" value="Genomic_DNA"/>
</dbReference>
<dbReference type="SUPFAM" id="SSF46785">
    <property type="entry name" value="Winged helix' DNA-binding domain"/>
    <property type="match status" value="1"/>
</dbReference>
<reference evidence="6" key="1">
    <citation type="submission" date="2017-06" db="EMBL/GenBank/DDBJ databases">
        <title>Herbaspirillum phytohormonus sp. nov., isolated from the root nodule of Robinia pseudoacacia in lead-zinc mine.</title>
        <authorList>
            <person name="Fan M."/>
            <person name="Lin Y."/>
        </authorList>
    </citation>
    <scope>NUCLEOTIDE SEQUENCE [LARGE SCALE GENOMIC DNA]</scope>
    <source>
        <strain evidence="6">SC-089</strain>
    </source>
</reference>
<dbReference type="Gene3D" id="3.40.50.1360">
    <property type="match status" value="1"/>
</dbReference>